<gene>
    <name evidence="1" type="ordered locus">Slin_6134</name>
</gene>
<dbReference type="HOGENOM" id="CLU_037602_2_1_10"/>
<dbReference type="Gene3D" id="2.20.110.10">
    <property type="entry name" value="Histone H3 K4-specific methyltransferase SET7/9 N-terminal domain"/>
    <property type="match status" value="1"/>
</dbReference>
<reference evidence="1 2" key="1">
    <citation type="journal article" date="2010" name="Stand. Genomic Sci.">
        <title>Complete genome sequence of Spirosoma linguale type strain (1).</title>
        <authorList>
            <person name="Lail K."/>
            <person name="Sikorski J."/>
            <person name="Saunders E."/>
            <person name="Lapidus A."/>
            <person name="Glavina Del Rio T."/>
            <person name="Copeland A."/>
            <person name="Tice H."/>
            <person name="Cheng J.-F."/>
            <person name="Lucas S."/>
            <person name="Nolan M."/>
            <person name="Bruce D."/>
            <person name="Goodwin L."/>
            <person name="Pitluck S."/>
            <person name="Ivanova N."/>
            <person name="Mavromatis K."/>
            <person name="Ovchinnikova G."/>
            <person name="Pati A."/>
            <person name="Chen A."/>
            <person name="Palaniappan K."/>
            <person name="Land M."/>
            <person name="Hauser L."/>
            <person name="Chang Y.-J."/>
            <person name="Jeffries C.D."/>
            <person name="Chain P."/>
            <person name="Brettin T."/>
            <person name="Detter J.C."/>
            <person name="Schuetze A."/>
            <person name="Rohde M."/>
            <person name="Tindall B.J."/>
            <person name="Goeker M."/>
            <person name="Bristow J."/>
            <person name="Eisen J.A."/>
            <person name="Markowitz V."/>
            <person name="Hugenholtz P."/>
            <person name="Kyrpides N.C."/>
            <person name="Klenk H.-P."/>
            <person name="Chen F."/>
        </authorList>
    </citation>
    <scope>NUCLEOTIDE SEQUENCE [LARGE SCALE GENOMIC DNA]</scope>
    <source>
        <strain evidence="2">ATCC 33905 / DSM 74 / LMG 10896 / Claus 1</strain>
    </source>
</reference>
<keyword evidence="2" id="KW-1185">Reference proteome</keyword>
<dbReference type="InterPro" id="IPR011652">
    <property type="entry name" value="MORN_2"/>
</dbReference>
<dbReference type="PROSITE" id="PS51257">
    <property type="entry name" value="PROKAR_LIPOPROTEIN"/>
    <property type="match status" value="1"/>
</dbReference>
<protein>
    <recommendedName>
        <fullName evidence="3">MORN variant repeat protein</fullName>
    </recommendedName>
</protein>
<dbReference type="Proteomes" id="UP000002028">
    <property type="component" value="Chromosome"/>
</dbReference>
<evidence type="ECO:0000313" key="2">
    <source>
        <dbReference type="Proteomes" id="UP000002028"/>
    </source>
</evidence>
<evidence type="ECO:0000313" key="1">
    <source>
        <dbReference type="EMBL" id="ADB42094.1"/>
    </source>
</evidence>
<dbReference type="KEGG" id="sli:Slin_6134"/>
<dbReference type="AlphaFoldDB" id="D2QTG2"/>
<dbReference type="Pfam" id="PF07661">
    <property type="entry name" value="MORN_2"/>
    <property type="match status" value="2"/>
</dbReference>
<accession>D2QTG2</accession>
<dbReference type="eggNOG" id="COG2849">
    <property type="taxonomic scope" value="Bacteria"/>
</dbReference>
<name>D2QTG2_SPILD</name>
<dbReference type="RefSeq" id="WP_012930582.1">
    <property type="nucleotide sequence ID" value="NC_013730.1"/>
</dbReference>
<proteinExistence type="predicted"/>
<evidence type="ECO:0008006" key="3">
    <source>
        <dbReference type="Google" id="ProtNLM"/>
    </source>
</evidence>
<organism evidence="1 2">
    <name type="scientific">Spirosoma linguale (strain ATCC 33905 / DSM 74 / LMG 10896 / Claus 1)</name>
    <dbReference type="NCBI Taxonomy" id="504472"/>
    <lineage>
        <taxon>Bacteria</taxon>
        <taxon>Pseudomonadati</taxon>
        <taxon>Bacteroidota</taxon>
        <taxon>Cytophagia</taxon>
        <taxon>Cytophagales</taxon>
        <taxon>Cytophagaceae</taxon>
        <taxon>Spirosoma</taxon>
    </lineage>
</organism>
<dbReference type="SUPFAM" id="SSF82185">
    <property type="entry name" value="Histone H3 K4-specific methyltransferase SET7/9 N-terminal domain"/>
    <property type="match status" value="1"/>
</dbReference>
<sequence>MKKWLLAGLLLSFGACLFLLLNNSRNPPAVEVVNYDPLLQKTDSGWYYKGEVFSGYMVEKEKDGLIVYRLPIVDGRETGLANGWYNTGEKLLERRFVNGKKEGLYKQWWPNGQPRYVFHYRHDQYDGPQLVFFPDGKKREESMYTLGEQDGPQRVWDKDGKLVANYTIRNKRAYGLMSVKSCLPVMH</sequence>
<dbReference type="STRING" id="504472.Slin_6134"/>
<dbReference type="EMBL" id="CP001769">
    <property type="protein sequence ID" value="ADB42094.1"/>
    <property type="molecule type" value="Genomic_DNA"/>
</dbReference>